<keyword evidence="9" id="KW-0828">Tyrosine catabolism</keyword>
<feature type="binding site" evidence="13">
    <location>
        <position position="243"/>
    </location>
    <ligand>
        <name>Mg(2+)</name>
        <dbReference type="ChEBI" id="CHEBI:18420"/>
    </ligand>
</feature>
<dbReference type="InterPro" id="IPR005959">
    <property type="entry name" value="Fumarylacetoacetase"/>
</dbReference>
<sequence length="442" mass="46318">MPVYEIDETHAPARTSFVASANGHRDFPIQNLPLGVFSRTGEAARGGIAIGEQILDLAALAASGLLTGEAQEAAQAACADSLNQLLALGASPRRALRRAVSALLAADSPQEVRIADMLVPMAQGTMHLPARIGDYTDFYVGIHHARTVGSLFRPDNPLLPNYRHVPIGYHGRASTVRVPGAEVVRPRGQVPSPGGEAPVFAPSARLDYELELGLWVGPGNDQGTPIPIAGAEAHMAGLTLLNDWSARDMQAWEYQPLGPFLAKNFHTTVSPWLVTMEALAPFRAPAMARSEGDPAVLPYLVDAEDALRGGLSLSLEVALSSAAMRDKGLEPLVLSRGEAAQAMYWTLAQMLTHHASNGCAMQPGDLLGTGTLSGPPEEKGAAGSLLEITLGGKHPLALPSGETRRFLEDGDAVTLSGRLHAEGYVAIGFGPCSGTIAPAPAG</sequence>
<proteinExistence type="predicted"/>
<keyword evidence="17" id="KW-1185">Reference proteome</keyword>
<evidence type="ECO:0000256" key="1">
    <source>
        <dbReference type="ARBA" id="ARBA00001913"/>
    </source>
</evidence>
<protein>
    <recommendedName>
        <fullName evidence="4">fumarylacetoacetase</fullName>
        <ecNumber evidence="4">3.7.1.2</ecNumber>
    </recommendedName>
</protein>
<dbReference type="NCBIfam" id="TIGR01266">
    <property type="entry name" value="fum_ac_acetase"/>
    <property type="match status" value="1"/>
</dbReference>
<evidence type="ECO:0000313" key="17">
    <source>
        <dbReference type="Proteomes" id="UP000617634"/>
    </source>
</evidence>
<dbReference type="GO" id="GO:1902000">
    <property type="term" value="P:homogentisate catabolic process"/>
    <property type="evidence" value="ECO:0007669"/>
    <property type="project" value="TreeGrafter"/>
</dbReference>
<comment type="pathway">
    <text evidence="3">Amino-acid degradation; L-phenylalanine degradation; acetoacetate and fumarate from L-phenylalanine: step 6/6.</text>
</comment>
<feature type="binding site" evidence="13">
    <location>
        <position position="243"/>
    </location>
    <ligand>
        <name>Ca(2+)</name>
        <dbReference type="ChEBI" id="CHEBI:29108"/>
    </ligand>
</feature>
<keyword evidence="10" id="KW-0585">Phenylalanine catabolism</keyword>
<dbReference type="GO" id="GO:0046872">
    <property type="term" value="F:metal ion binding"/>
    <property type="evidence" value="ECO:0007669"/>
    <property type="project" value="UniProtKB-KW"/>
</dbReference>
<keyword evidence="8 13" id="KW-0460">Magnesium</keyword>
<keyword evidence="5 13" id="KW-0479">Metal-binding</keyword>
<feature type="domain" description="Fumarylacetoacetase-like C-terminal" evidence="14">
    <location>
        <begin position="143"/>
        <end position="433"/>
    </location>
</feature>
<feature type="binding site" evidence="12">
    <location>
        <position position="250"/>
    </location>
    <ligand>
        <name>substrate</name>
    </ligand>
</feature>
<dbReference type="Pfam" id="PF09298">
    <property type="entry name" value="FAA_hydrolase_N"/>
    <property type="match status" value="1"/>
</dbReference>
<gene>
    <name evidence="16" type="primary">fahA</name>
    <name evidence="16" type="ORF">I5E68_04945</name>
</gene>
<name>A0A931MKB9_9SPHN</name>
<dbReference type="Proteomes" id="UP000617634">
    <property type="component" value="Unassembled WGS sequence"/>
</dbReference>
<dbReference type="AlphaFoldDB" id="A0A931MKB9"/>
<comment type="cofactor">
    <cofactor evidence="2 13">
        <name>Mg(2+)</name>
        <dbReference type="ChEBI" id="CHEBI:18420"/>
    </cofactor>
</comment>
<feature type="binding site" evidence="13">
    <location>
        <position position="209"/>
    </location>
    <ligand>
        <name>Ca(2+)</name>
        <dbReference type="ChEBI" id="CHEBI:29108"/>
    </ligand>
</feature>
<dbReference type="GO" id="GO:0006572">
    <property type="term" value="P:L-tyrosine catabolic process"/>
    <property type="evidence" value="ECO:0007669"/>
    <property type="project" value="UniProtKB-KW"/>
</dbReference>
<feature type="binding site" evidence="13">
    <location>
        <position position="263"/>
    </location>
    <ligand>
        <name>Mg(2+)</name>
        <dbReference type="ChEBI" id="CHEBI:18420"/>
    </ligand>
</feature>
<keyword evidence="7 13" id="KW-0106">Calcium</keyword>
<feature type="binding site" evidence="12">
    <location>
        <position position="139"/>
    </location>
    <ligand>
        <name>substrate</name>
    </ligand>
</feature>
<comment type="cofactor">
    <cofactor evidence="1 13">
        <name>Ca(2+)</name>
        <dbReference type="ChEBI" id="CHEBI:29108"/>
    </cofactor>
</comment>
<dbReference type="EMBL" id="JADZGI010000001">
    <property type="protein sequence ID" value="MBH0112299.1"/>
    <property type="molecule type" value="Genomic_DNA"/>
</dbReference>
<reference evidence="16" key="1">
    <citation type="submission" date="2020-11" db="EMBL/GenBank/DDBJ databases">
        <title>Novosphingobium aureum sp. nov., a marine bacterium isolated from sediment of a salt flat.</title>
        <authorList>
            <person name="Yoo Y."/>
            <person name="Kim J.-J."/>
        </authorList>
    </citation>
    <scope>NUCLEOTIDE SEQUENCE</scope>
    <source>
        <strain evidence="16">YJ-S2-02</strain>
    </source>
</reference>
<dbReference type="Pfam" id="PF01557">
    <property type="entry name" value="FAA_hydrolase"/>
    <property type="match status" value="1"/>
</dbReference>
<dbReference type="RefSeq" id="WP_197164566.1">
    <property type="nucleotide sequence ID" value="NZ_JADZGI010000001.1"/>
</dbReference>
<evidence type="ECO:0000256" key="3">
    <source>
        <dbReference type="ARBA" id="ARBA00004782"/>
    </source>
</evidence>
<evidence type="ECO:0000256" key="10">
    <source>
        <dbReference type="ARBA" id="ARBA00023232"/>
    </source>
</evidence>
<dbReference type="GO" id="GO:0006559">
    <property type="term" value="P:L-phenylalanine catabolic process"/>
    <property type="evidence" value="ECO:0007669"/>
    <property type="project" value="UniProtKB-KW"/>
</dbReference>
<accession>A0A931MKB9</accession>
<evidence type="ECO:0000256" key="2">
    <source>
        <dbReference type="ARBA" id="ARBA00001946"/>
    </source>
</evidence>
<evidence type="ECO:0000259" key="15">
    <source>
        <dbReference type="Pfam" id="PF09298"/>
    </source>
</evidence>
<comment type="caution">
    <text evidence="16">The sequence shown here is derived from an EMBL/GenBank/DDBJ whole genome shotgun (WGS) entry which is preliminary data.</text>
</comment>
<feature type="domain" description="Fumarylacetoacetase N-terminal" evidence="15">
    <location>
        <begin position="30"/>
        <end position="129"/>
    </location>
</feature>
<evidence type="ECO:0000256" key="7">
    <source>
        <dbReference type="ARBA" id="ARBA00022837"/>
    </source>
</evidence>
<evidence type="ECO:0000256" key="9">
    <source>
        <dbReference type="ARBA" id="ARBA00022878"/>
    </source>
</evidence>
<dbReference type="PANTHER" id="PTHR43069">
    <property type="entry name" value="FUMARYLACETOACETASE"/>
    <property type="match status" value="1"/>
</dbReference>
<evidence type="ECO:0000256" key="6">
    <source>
        <dbReference type="ARBA" id="ARBA00022801"/>
    </source>
</evidence>
<feature type="binding site" evidence="13">
    <location>
        <position position="137"/>
    </location>
    <ligand>
        <name>Ca(2+)</name>
        <dbReference type="ChEBI" id="CHEBI:29108"/>
    </ligand>
</feature>
<evidence type="ECO:0000313" key="16">
    <source>
        <dbReference type="EMBL" id="MBH0112299.1"/>
    </source>
</evidence>
<dbReference type="InterPro" id="IPR036663">
    <property type="entry name" value="Fumarylacetoacetase_C_sf"/>
</dbReference>
<evidence type="ECO:0000259" key="14">
    <source>
        <dbReference type="Pfam" id="PF01557"/>
    </source>
</evidence>
<dbReference type="Gene3D" id="2.30.30.230">
    <property type="entry name" value="Fumarylacetoacetase, N-terminal domain"/>
    <property type="match status" value="1"/>
</dbReference>
<organism evidence="16 17">
    <name type="scientific">Novosphingobium aureum</name>
    <dbReference type="NCBI Taxonomy" id="2792964"/>
    <lineage>
        <taxon>Bacteria</taxon>
        <taxon>Pseudomonadati</taxon>
        <taxon>Pseudomonadota</taxon>
        <taxon>Alphaproteobacteria</taxon>
        <taxon>Sphingomonadales</taxon>
        <taxon>Sphingomonadaceae</taxon>
        <taxon>Novosphingobium</taxon>
    </lineage>
</organism>
<dbReference type="InterPro" id="IPR036462">
    <property type="entry name" value="Fumarylacetoacetase_N_sf"/>
</dbReference>
<feature type="active site" description="Proton acceptor" evidence="11">
    <location>
        <position position="144"/>
    </location>
</feature>
<dbReference type="GO" id="GO:0004334">
    <property type="term" value="F:fumarylacetoacetase activity"/>
    <property type="evidence" value="ECO:0007669"/>
    <property type="project" value="UniProtKB-EC"/>
</dbReference>
<dbReference type="SUPFAM" id="SSF56529">
    <property type="entry name" value="FAH"/>
    <property type="match status" value="1"/>
</dbReference>
<evidence type="ECO:0000256" key="4">
    <source>
        <dbReference type="ARBA" id="ARBA00012094"/>
    </source>
</evidence>
<evidence type="ECO:0000256" key="13">
    <source>
        <dbReference type="PIRSR" id="PIRSR605959-3"/>
    </source>
</evidence>
<dbReference type="PANTHER" id="PTHR43069:SF2">
    <property type="entry name" value="FUMARYLACETOACETASE"/>
    <property type="match status" value="1"/>
</dbReference>
<feature type="binding site" evidence="12">
    <location>
        <position position="371"/>
    </location>
    <ligand>
        <name>substrate</name>
    </ligand>
</feature>
<dbReference type="Gene3D" id="3.90.850.10">
    <property type="entry name" value="Fumarylacetoacetase-like, C-terminal domain"/>
    <property type="match status" value="1"/>
</dbReference>
<dbReference type="InterPro" id="IPR015377">
    <property type="entry name" value="Fumarylacetoacetase_N"/>
</dbReference>
<feature type="binding site" evidence="12">
    <location>
        <position position="254"/>
    </location>
    <ligand>
        <name>substrate</name>
    </ligand>
</feature>
<evidence type="ECO:0000256" key="8">
    <source>
        <dbReference type="ARBA" id="ARBA00022842"/>
    </source>
</evidence>
<feature type="binding site" evidence="12">
    <location>
        <position position="153"/>
    </location>
    <ligand>
        <name>substrate</name>
    </ligand>
</feature>
<keyword evidence="6 16" id="KW-0378">Hydrolase</keyword>
<dbReference type="InterPro" id="IPR011234">
    <property type="entry name" value="Fumarylacetoacetase-like_C"/>
</dbReference>
<dbReference type="SUPFAM" id="SSF63433">
    <property type="entry name" value="Fumarylacetoacetate hydrolase, FAH, N-terminal domain"/>
    <property type="match status" value="1"/>
</dbReference>
<evidence type="ECO:0000256" key="11">
    <source>
        <dbReference type="PIRSR" id="PIRSR605959-1"/>
    </source>
</evidence>
<evidence type="ECO:0000256" key="12">
    <source>
        <dbReference type="PIRSR" id="PIRSR605959-2"/>
    </source>
</evidence>
<feature type="binding site" evidence="13">
    <location>
        <position position="211"/>
    </location>
    <ligand>
        <name>Ca(2+)</name>
        <dbReference type="ChEBI" id="CHEBI:29108"/>
    </ligand>
</feature>
<feature type="binding site" evidence="13">
    <location>
        <position position="267"/>
    </location>
    <ligand>
        <name>Mg(2+)</name>
        <dbReference type="ChEBI" id="CHEBI:18420"/>
    </ligand>
</feature>
<evidence type="ECO:0000256" key="5">
    <source>
        <dbReference type="ARBA" id="ARBA00022723"/>
    </source>
</evidence>
<dbReference type="EC" id="3.7.1.2" evidence="4"/>